<comment type="caution">
    <text evidence="1">The sequence shown here is derived from an EMBL/GenBank/DDBJ whole genome shotgun (WGS) entry which is preliminary data.</text>
</comment>
<name>A0A4Z2E0L6_9TELE</name>
<evidence type="ECO:0000313" key="1">
    <source>
        <dbReference type="EMBL" id="TNN22030.1"/>
    </source>
</evidence>
<evidence type="ECO:0000313" key="2">
    <source>
        <dbReference type="Proteomes" id="UP000314294"/>
    </source>
</evidence>
<sequence length="17" mass="2054">MIFPPQSPRPFSPYSRF</sequence>
<accession>A0A4Z2E0L6</accession>
<keyword evidence="2" id="KW-1185">Reference proteome</keyword>
<gene>
    <name evidence="1" type="ORF">EYF80_067857</name>
</gene>
<organism evidence="1 2">
    <name type="scientific">Liparis tanakae</name>
    <name type="common">Tanaka's snailfish</name>
    <dbReference type="NCBI Taxonomy" id="230148"/>
    <lineage>
        <taxon>Eukaryota</taxon>
        <taxon>Metazoa</taxon>
        <taxon>Chordata</taxon>
        <taxon>Craniata</taxon>
        <taxon>Vertebrata</taxon>
        <taxon>Euteleostomi</taxon>
        <taxon>Actinopterygii</taxon>
        <taxon>Neopterygii</taxon>
        <taxon>Teleostei</taxon>
        <taxon>Neoteleostei</taxon>
        <taxon>Acanthomorphata</taxon>
        <taxon>Eupercaria</taxon>
        <taxon>Perciformes</taxon>
        <taxon>Cottioidei</taxon>
        <taxon>Cottales</taxon>
        <taxon>Liparidae</taxon>
        <taxon>Liparis</taxon>
    </lineage>
</organism>
<protein>
    <submittedName>
        <fullName evidence="1">Uncharacterized protein</fullName>
    </submittedName>
</protein>
<proteinExistence type="predicted"/>
<dbReference type="EMBL" id="SRLO01024556">
    <property type="protein sequence ID" value="TNN22030.1"/>
    <property type="molecule type" value="Genomic_DNA"/>
</dbReference>
<dbReference type="Proteomes" id="UP000314294">
    <property type="component" value="Unassembled WGS sequence"/>
</dbReference>
<reference evidence="1 2" key="1">
    <citation type="submission" date="2019-03" db="EMBL/GenBank/DDBJ databases">
        <title>First draft genome of Liparis tanakae, snailfish: a comprehensive survey of snailfish specific genes.</title>
        <authorList>
            <person name="Kim W."/>
            <person name="Song I."/>
            <person name="Jeong J.-H."/>
            <person name="Kim D."/>
            <person name="Kim S."/>
            <person name="Ryu S."/>
            <person name="Song J.Y."/>
            <person name="Lee S.K."/>
        </authorList>
    </citation>
    <scope>NUCLEOTIDE SEQUENCE [LARGE SCALE GENOMIC DNA]</scope>
    <source>
        <tissue evidence="1">Muscle</tissue>
    </source>
</reference>
<dbReference type="AlphaFoldDB" id="A0A4Z2E0L6"/>